<evidence type="ECO:0000256" key="4">
    <source>
        <dbReference type="RuleBase" id="RU000363"/>
    </source>
</evidence>
<evidence type="ECO:0000256" key="2">
    <source>
        <dbReference type="ARBA" id="ARBA00022857"/>
    </source>
</evidence>
<dbReference type="EMBL" id="SUMC01000001">
    <property type="protein sequence ID" value="TKA13395.1"/>
    <property type="molecule type" value="Genomic_DNA"/>
</dbReference>
<dbReference type="InterPro" id="IPR045313">
    <property type="entry name" value="CBR1-like"/>
</dbReference>
<keyword evidence="6" id="KW-1185">Reference proteome</keyword>
<dbReference type="InterPro" id="IPR020904">
    <property type="entry name" value="Sc_DH/Rdtase_CS"/>
</dbReference>
<dbReference type="InterPro" id="IPR002347">
    <property type="entry name" value="SDR_fam"/>
</dbReference>
<proteinExistence type="inferred from homology"/>
<evidence type="ECO:0000256" key="1">
    <source>
        <dbReference type="ARBA" id="ARBA00006484"/>
    </source>
</evidence>
<comment type="caution">
    <text evidence="5">The sequence shown here is derived from an EMBL/GenBank/DDBJ whole genome shotgun (WGS) entry which is preliminary data.</text>
</comment>
<keyword evidence="2" id="KW-0521">NADP</keyword>
<dbReference type="OrthoDB" id="9781117at2"/>
<dbReference type="InterPro" id="IPR036291">
    <property type="entry name" value="NAD(P)-bd_dom_sf"/>
</dbReference>
<dbReference type="GO" id="GO:0016616">
    <property type="term" value="F:oxidoreductase activity, acting on the CH-OH group of donors, NAD or NADP as acceptor"/>
    <property type="evidence" value="ECO:0007669"/>
    <property type="project" value="InterPro"/>
</dbReference>
<dbReference type="AlphaFoldDB" id="A0A4U0T9A7"/>
<gene>
    <name evidence="5" type="ORF">FCI23_01470</name>
</gene>
<dbReference type="Proteomes" id="UP000305778">
    <property type="component" value="Unassembled WGS sequence"/>
</dbReference>
<dbReference type="RefSeq" id="WP_136721555.1">
    <property type="nucleotide sequence ID" value="NZ_SUMC01000001.1"/>
</dbReference>
<dbReference type="PRINTS" id="PR00080">
    <property type="entry name" value="SDRFAMILY"/>
</dbReference>
<dbReference type="PRINTS" id="PR00081">
    <property type="entry name" value="GDHRDH"/>
</dbReference>
<accession>A0A4U0T9A7</accession>
<organism evidence="5 6">
    <name type="scientific">Actinacidiphila oryziradicis</name>
    <dbReference type="NCBI Taxonomy" id="2571141"/>
    <lineage>
        <taxon>Bacteria</taxon>
        <taxon>Bacillati</taxon>
        <taxon>Actinomycetota</taxon>
        <taxon>Actinomycetes</taxon>
        <taxon>Kitasatosporales</taxon>
        <taxon>Streptomycetaceae</taxon>
        <taxon>Actinacidiphila</taxon>
    </lineage>
</organism>
<dbReference type="Pfam" id="PF00106">
    <property type="entry name" value="adh_short"/>
    <property type="match status" value="1"/>
</dbReference>
<dbReference type="PANTHER" id="PTHR43963">
    <property type="entry name" value="CARBONYL REDUCTASE 1-RELATED"/>
    <property type="match status" value="1"/>
</dbReference>
<dbReference type="CDD" id="cd05324">
    <property type="entry name" value="carb_red_PTCR-like_SDR_c"/>
    <property type="match status" value="1"/>
</dbReference>
<protein>
    <submittedName>
        <fullName evidence="5">SDR family oxidoreductase</fullName>
    </submittedName>
</protein>
<evidence type="ECO:0000256" key="3">
    <source>
        <dbReference type="ARBA" id="ARBA00023002"/>
    </source>
</evidence>
<dbReference type="PANTHER" id="PTHR43963:SF6">
    <property type="entry name" value="CHAIN DEHYDROGENASE FAMILY PROTEIN, PUTATIVE (AFU_ORTHOLOGUE AFUA_3G15350)-RELATED"/>
    <property type="match status" value="1"/>
</dbReference>
<dbReference type="PROSITE" id="PS00061">
    <property type="entry name" value="ADH_SHORT"/>
    <property type="match status" value="1"/>
</dbReference>
<keyword evidence="3" id="KW-0560">Oxidoreductase</keyword>
<dbReference type="SUPFAM" id="SSF51735">
    <property type="entry name" value="NAD(P)-binding Rossmann-fold domains"/>
    <property type="match status" value="1"/>
</dbReference>
<evidence type="ECO:0000313" key="6">
    <source>
        <dbReference type="Proteomes" id="UP000305778"/>
    </source>
</evidence>
<sequence>MNANTEDTGTIAFVSGANKGIGYEIARGLGAQPGTTVLIGARDEQRGRAAADTLAAEGVTARWVRLDVTDSGSAEAAAKWIDEEYGRLDILVNNAGIAISRDAPSATSPEVMRRTYETNVFGVVSLTNAMLPLLRRAPAGRVVNISSGLGSVALASDPQGPWWETNLLSYNSSKAALNMITVSYAKELRESAIKVNAADPGYCGTDLNQHQGVRTPAQGAAIALRLATLPGDGPTGGFFNDDGPVPW</sequence>
<comment type="similarity">
    <text evidence="1 4">Belongs to the short-chain dehydrogenases/reductases (SDR) family.</text>
</comment>
<dbReference type="Gene3D" id="3.40.50.720">
    <property type="entry name" value="NAD(P)-binding Rossmann-like Domain"/>
    <property type="match status" value="1"/>
</dbReference>
<name>A0A4U0T9A7_9ACTN</name>
<reference evidence="5 6" key="1">
    <citation type="submission" date="2019-04" db="EMBL/GenBank/DDBJ databases">
        <title>Streptomyces oryziradicis sp. nov., a novel actinomycete isolated from rhizosphere soil of rice (Oryza sativa L.).</title>
        <authorList>
            <person name="Li C."/>
        </authorList>
    </citation>
    <scope>NUCLEOTIDE SEQUENCE [LARGE SCALE GENOMIC DNA]</scope>
    <source>
        <strain evidence="5 6">NEAU-C40</strain>
    </source>
</reference>
<evidence type="ECO:0000313" key="5">
    <source>
        <dbReference type="EMBL" id="TKA13395.1"/>
    </source>
</evidence>